<dbReference type="PANTHER" id="PTHR33619">
    <property type="entry name" value="POLYSACCHARIDE EXPORT PROTEIN GFCE-RELATED"/>
    <property type="match status" value="1"/>
</dbReference>
<reference evidence="19" key="1">
    <citation type="journal article" date="2022" name="Int. J. Syst. Evol. Microbiol.">
        <title>Anaeromyxobacter oryzae sp. nov., Anaeromyxobacter diazotrophicus sp. nov. and Anaeromyxobacter paludicola sp. nov., isolated from paddy soils.</title>
        <authorList>
            <person name="Itoh H."/>
            <person name="Xu Z."/>
            <person name="Mise K."/>
            <person name="Masuda Y."/>
            <person name="Ushijima N."/>
            <person name="Hayakawa C."/>
            <person name="Shiratori Y."/>
            <person name="Senoo K."/>
        </authorList>
    </citation>
    <scope>NUCLEOTIDE SEQUENCE [LARGE SCALE GENOMIC DNA]</scope>
    <source>
        <strain evidence="19">Red232</strain>
    </source>
</reference>
<dbReference type="Proteomes" id="UP001162891">
    <property type="component" value="Chromosome"/>
</dbReference>
<evidence type="ECO:0000256" key="7">
    <source>
        <dbReference type="ARBA" id="ARBA00022729"/>
    </source>
</evidence>
<name>A0ABN6MR28_9BACT</name>
<evidence type="ECO:0000259" key="17">
    <source>
        <dbReference type="Pfam" id="PF22461"/>
    </source>
</evidence>
<keyword evidence="10" id="KW-0626">Porin</keyword>
<gene>
    <name evidence="18" type="primary">gfcE</name>
    <name evidence="18" type="ORF">AMOR_24220</name>
</gene>
<keyword evidence="13" id="KW-0998">Cell outer membrane</keyword>
<keyword evidence="19" id="KW-1185">Reference proteome</keyword>
<keyword evidence="3" id="KW-0813">Transport</keyword>
<protein>
    <submittedName>
        <fullName evidence="18">Polysaccharide export protein Wza</fullName>
    </submittedName>
</protein>
<accession>A0ABN6MR28</accession>
<dbReference type="Pfam" id="PF22461">
    <property type="entry name" value="SLBB_2"/>
    <property type="match status" value="2"/>
</dbReference>
<evidence type="ECO:0000259" key="16">
    <source>
        <dbReference type="Pfam" id="PF02563"/>
    </source>
</evidence>
<dbReference type="Gene3D" id="3.30.1950.10">
    <property type="entry name" value="wza like domain"/>
    <property type="match status" value="1"/>
</dbReference>
<organism evidence="18 19">
    <name type="scientific">Anaeromyxobacter oryzae</name>
    <dbReference type="NCBI Taxonomy" id="2918170"/>
    <lineage>
        <taxon>Bacteria</taxon>
        <taxon>Pseudomonadati</taxon>
        <taxon>Myxococcota</taxon>
        <taxon>Myxococcia</taxon>
        <taxon>Myxococcales</taxon>
        <taxon>Cystobacterineae</taxon>
        <taxon>Anaeromyxobacteraceae</taxon>
        <taxon>Anaeromyxobacter</taxon>
    </lineage>
</organism>
<evidence type="ECO:0000256" key="14">
    <source>
        <dbReference type="ARBA" id="ARBA00023288"/>
    </source>
</evidence>
<keyword evidence="14" id="KW-0449">Lipoprotein</keyword>
<keyword evidence="11" id="KW-0472">Membrane</keyword>
<evidence type="ECO:0000256" key="8">
    <source>
        <dbReference type="ARBA" id="ARBA00023047"/>
    </source>
</evidence>
<evidence type="ECO:0000256" key="11">
    <source>
        <dbReference type="ARBA" id="ARBA00023136"/>
    </source>
</evidence>
<feature type="domain" description="Polysaccharide export protein N-terminal" evidence="16">
    <location>
        <begin position="72"/>
        <end position="155"/>
    </location>
</feature>
<evidence type="ECO:0000313" key="19">
    <source>
        <dbReference type="Proteomes" id="UP001162891"/>
    </source>
</evidence>
<feature type="domain" description="SLBB" evidence="17">
    <location>
        <begin position="161"/>
        <end position="239"/>
    </location>
</feature>
<sequence>MLVPVLALVLSATGCAAIAPGLHASETGMTSRQTATGPLEIVPITPAVLVDQANARAAAVERRAHEPAVEGPYQYRVAPFDVLSVIVWDHPELTIPAGEFRAAEAAGNMVQADGTMFYPFVGVVPVVGKTLPEIRALLTEKLRTYVENPQLDVRVAAFRGKRVQVTGDVLQPSTLPITDVPLRVQDAIAAAHGLGPDAWTRGVTLTRDGKTIALDLQALYDQGDVSQNWVLQDGDVLHVPSRLENKVFVLGEVRSPSSKVMARGRMSLAEAIGDSQGFDPLTSNPGAIYVFRGRYDAPRVFKLDASSADALLLAVQFQLEPLDVVFVSAYRLTDWNRVMTQILPTIQGIWQTADIGNRTVNTFQ</sequence>
<dbReference type="InterPro" id="IPR003715">
    <property type="entry name" value="Poly_export_N"/>
</dbReference>
<keyword evidence="12" id="KW-0564">Palmitate</keyword>
<proteinExistence type="inferred from homology"/>
<feature type="chain" id="PRO_5046458811" evidence="15">
    <location>
        <begin position="25"/>
        <end position="364"/>
    </location>
</feature>
<keyword evidence="5" id="KW-0762">Sugar transport</keyword>
<evidence type="ECO:0000256" key="12">
    <source>
        <dbReference type="ARBA" id="ARBA00023139"/>
    </source>
</evidence>
<keyword evidence="6" id="KW-0812">Transmembrane</keyword>
<evidence type="ECO:0000256" key="5">
    <source>
        <dbReference type="ARBA" id="ARBA00022597"/>
    </source>
</evidence>
<comment type="similarity">
    <text evidence="2">Belongs to the BexD/CtrA/VexA family.</text>
</comment>
<evidence type="ECO:0000256" key="1">
    <source>
        <dbReference type="ARBA" id="ARBA00004571"/>
    </source>
</evidence>
<dbReference type="Gene3D" id="3.10.560.10">
    <property type="entry name" value="Outer membrane lipoprotein wza domain like"/>
    <property type="match status" value="2"/>
</dbReference>
<dbReference type="InterPro" id="IPR049712">
    <property type="entry name" value="Poly_export"/>
</dbReference>
<keyword evidence="8" id="KW-0625">Polysaccharide transport</keyword>
<feature type="signal peptide" evidence="15">
    <location>
        <begin position="1"/>
        <end position="24"/>
    </location>
</feature>
<evidence type="ECO:0000256" key="2">
    <source>
        <dbReference type="ARBA" id="ARBA00009450"/>
    </source>
</evidence>
<evidence type="ECO:0000256" key="3">
    <source>
        <dbReference type="ARBA" id="ARBA00022448"/>
    </source>
</evidence>
<comment type="subcellular location">
    <subcellularLocation>
        <location evidence="1">Cell outer membrane</location>
        <topology evidence="1">Multi-pass membrane protein</topology>
    </subcellularLocation>
</comment>
<dbReference type="Pfam" id="PF02563">
    <property type="entry name" value="Poly_export"/>
    <property type="match status" value="1"/>
</dbReference>
<evidence type="ECO:0000313" key="18">
    <source>
        <dbReference type="EMBL" id="BDG03426.1"/>
    </source>
</evidence>
<evidence type="ECO:0000256" key="13">
    <source>
        <dbReference type="ARBA" id="ARBA00023237"/>
    </source>
</evidence>
<dbReference type="NCBIfam" id="NF011658">
    <property type="entry name" value="PRK15078.1"/>
    <property type="match status" value="1"/>
</dbReference>
<keyword evidence="9" id="KW-0406">Ion transport</keyword>
<dbReference type="EMBL" id="AP025591">
    <property type="protein sequence ID" value="BDG03426.1"/>
    <property type="molecule type" value="Genomic_DNA"/>
</dbReference>
<evidence type="ECO:0000256" key="10">
    <source>
        <dbReference type="ARBA" id="ARBA00023114"/>
    </source>
</evidence>
<evidence type="ECO:0000256" key="6">
    <source>
        <dbReference type="ARBA" id="ARBA00022692"/>
    </source>
</evidence>
<keyword evidence="7 15" id="KW-0732">Signal</keyword>
<evidence type="ECO:0000256" key="4">
    <source>
        <dbReference type="ARBA" id="ARBA00022452"/>
    </source>
</evidence>
<dbReference type="PANTHER" id="PTHR33619:SF3">
    <property type="entry name" value="POLYSACCHARIDE EXPORT PROTEIN GFCE-RELATED"/>
    <property type="match status" value="1"/>
</dbReference>
<evidence type="ECO:0000256" key="9">
    <source>
        <dbReference type="ARBA" id="ARBA00023065"/>
    </source>
</evidence>
<feature type="domain" description="SLBB" evidence="17">
    <location>
        <begin position="246"/>
        <end position="327"/>
    </location>
</feature>
<dbReference type="InterPro" id="IPR054765">
    <property type="entry name" value="SLBB_dom"/>
</dbReference>
<keyword evidence="4" id="KW-1134">Transmembrane beta strand</keyword>
<evidence type="ECO:0000256" key="15">
    <source>
        <dbReference type="SAM" id="SignalP"/>
    </source>
</evidence>